<accession>A0A8T0D730</accession>
<reference evidence="2 3" key="1">
    <citation type="submission" date="2019-07" db="EMBL/GenBank/DDBJ databases">
        <title>Annotation for the trematode Paragonimus westermani.</title>
        <authorList>
            <person name="Choi Y.-J."/>
        </authorList>
    </citation>
    <scope>NUCLEOTIDE SEQUENCE [LARGE SCALE GENOMIC DNA]</scope>
    <source>
        <strain evidence="2">180907_Pwestermani</strain>
    </source>
</reference>
<organism evidence="2 3">
    <name type="scientific">Paragonimus westermani</name>
    <dbReference type="NCBI Taxonomy" id="34504"/>
    <lineage>
        <taxon>Eukaryota</taxon>
        <taxon>Metazoa</taxon>
        <taxon>Spiralia</taxon>
        <taxon>Lophotrochozoa</taxon>
        <taxon>Platyhelminthes</taxon>
        <taxon>Trematoda</taxon>
        <taxon>Digenea</taxon>
        <taxon>Plagiorchiida</taxon>
        <taxon>Troglotremata</taxon>
        <taxon>Troglotrematidae</taxon>
        <taxon>Paragonimus</taxon>
    </lineage>
</organism>
<evidence type="ECO:0000256" key="1">
    <source>
        <dbReference type="SAM" id="MobiDB-lite"/>
    </source>
</evidence>
<gene>
    <name evidence="2" type="ORF">P879_04345</name>
</gene>
<comment type="caution">
    <text evidence="2">The sequence shown here is derived from an EMBL/GenBank/DDBJ whole genome shotgun (WGS) entry which is preliminary data.</text>
</comment>
<dbReference type="EMBL" id="JTDF01011171">
    <property type="protein sequence ID" value="KAF8563650.1"/>
    <property type="molecule type" value="Genomic_DNA"/>
</dbReference>
<dbReference type="OrthoDB" id="6245778at2759"/>
<evidence type="ECO:0000313" key="2">
    <source>
        <dbReference type="EMBL" id="KAF8563650.1"/>
    </source>
</evidence>
<dbReference type="Proteomes" id="UP000699462">
    <property type="component" value="Unassembled WGS sequence"/>
</dbReference>
<feature type="region of interest" description="Disordered" evidence="1">
    <location>
        <begin position="70"/>
        <end position="89"/>
    </location>
</feature>
<keyword evidence="3" id="KW-1185">Reference proteome</keyword>
<dbReference type="AlphaFoldDB" id="A0A8T0D730"/>
<name>A0A8T0D730_9TREM</name>
<evidence type="ECO:0000313" key="3">
    <source>
        <dbReference type="Proteomes" id="UP000699462"/>
    </source>
</evidence>
<feature type="region of interest" description="Disordered" evidence="1">
    <location>
        <begin position="598"/>
        <end position="617"/>
    </location>
</feature>
<feature type="region of interest" description="Disordered" evidence="1">
    <location>
        <begin position="481"/>
        <end position="506"/>
    </location>
</feature>
<protein>
    <submittedName>
        <fullName evidence="2">Uncharacterized protein</fullName>
    </submittedName>
</protein>
<sequence>MNQYTEQDAVGTESQLSDMKYLSGTDSNFLLDSEDERTTGRRFLINPLLDAESNVLTHTSSVDLRSDREAPQFDGSHIPPLDLCSRDSSVTDSNDALKGTLDIDFREGNEHENYLAFSLNGDHPAVIEVIAHNLTVVEDHDKHKMDFVEANKDLRNLGAPKYSGSYGLLHKTKTNFGIRDPSSAIHSESMHGHFLPSRSGYLTHCMPRLYSRSGHERSMDFDHQQPYSSPELCNTYPVVLGMVPNATHKTTEFAGLQPPACSWFTSPSNIPVYTESLNPQRRRYASAERLGQTVQKFPQPVSASGVFRMGLQQQVNLIQAHQEFLRSKVTPAKQQKQERVIQPSWFCSHENISHKPSSSRTEPYISKINHQIHPLSISLLRNQQPLRTDDNLHGPKIRYTLKDYALLPRIQTQSRGLGPDLESEEYKIKLTKYQRQHGYAELLRKQAIKRQKNLSRKLVLPRAQSNPCNTIIDGSTVNTEYDVDDSEQTSDPSVAVTDSSRTLTNREVQQEVYSDLAKRPVSHSNSLEGQNKLNKPNFTTSCFSLDERDLTEKEVQRQEANRKREAMLCYARRIRSNFVKQRKQTSCSVGNELLSSNHGGSEAVQCAPKKSSNEPTYPHLSELLRRHEDDRKQADAIRKSLKVVL</sequence>
<feature type="compositionally biased region" description="Polar residues" evidence="1">
    <location>
        <begin position="489"/>
        <end position="506"/>
    </location>
</feature>
<proteinExistence type="predicted"/>